<proteinExistence type="predicted"/>
<evidence type="ECO:0000313" key="2">
    <source>
        <dbReference type="Proteomes" id="UP000537126"/>
    </source>
</evidence>
<name>A0A846MNA6_9BACT</name>
<dbReference type="AlphaFoldDB" id="A0A846MNA6"/>
<comment type="caution">
    <text evidence="1">The sequence shown here is derived from an EMBL/GenBank/DDBJ whole genome shotgun (WGS) entry which is preliminary data.</text>
</comment>
<organism evidence="1 2">
    <name type="scientific">Thermonema lapsum</name>
    <dbReference type="NCBI Taxonomy" id="28195"/>
    <lineage>
        <taxon>Bacteria</taxon>
        <taxon>Pseudomonadati</taxon>
        <taxon>Bacteroidota</taxon>
        <taxon>Cytophagia</taxon>
        <taxon>Cytophagales</taxon>
        <taxon>Thermonemataceae</taxon>
        <taxon>Thermonema</taxon>
    </lineage>
</organism>
<gene>
    <name evidence="1" type="ORF">FHS56_000378</name>
</gene>
<dbReference type="Proteomes" id="UP000537126">
    <property type="component" value="Unassembled WGS sequence"/>
</dbReference>
<evidence type="ECO:0000313" key="1">
    <source>
        <dbReference type="EMBL" id="NIK72892.1"/>
    </source>
</evidence>
<sequence length="93" mass="10787">MGQLLPHGLPQSEVTFLHIEDLPEDCIYDLHNRWTIFFGISPATHFSNLPTTTKYQVQKVEGVSLLWADALSDIYEDAEKKRLFWKALKELLK</sequence>
<dbReference type="RefSeq" id="WP_166918187.1">
    <property type="nucleotide sequence ID" value="NZ_JAASRN010000001.1"/>
</dbReference>
<protein>
    <submittedName>
        <fullName evidence="1">Uncharacterized protein</fullName>
    </submittedName>
</protein>
<reference evidence="1 2" key="1">
    <citation type="submission" date="2020-03" db="EMBL/GenBank/DDBJ databases">
        <title>Genomic Encyclopedia of Type Strains, Phase IV (KMG-IV): sequencing the most valuable type-strain genomes for metagenomic binning, comparative biology and taxonomic classification.</title>
        <authorList>
            <person name="Goeker M."/>
        </authorList>
    </citation>
    <scope>NUCLEOTIDE SEQUENCE [LARGE SCALE GENOMIC DNA]</scope>
    <source>
        <strain evidence="1 2">DSM 5718</strain>
    </source>
</reference>
<accession>A0A846MNA6</accession>
<dbReference type="EMBL" id="JAASRN010000001">
    <property type="protein sequence ID" value="NIK72892.1"/>
    <property type="molecule type" value="Genomic_DNA"/>
</dbReference>
<keyword evidence="2" id="KW-1185">Reference proteome</keyword>